<evidence type="ECO:0000313" key="2">
    <source>
        <dbReference type="EMBL" id="KII72437.1"/>
    </source>
</evidence>
<evidence type="ECO:0000313" key="3">
    <source>
        <dbReference type="Proteomes" id="UP000031668"/>
    </source>
</evidence>
<accession>A0A0C2NEI7</accession>
<sequence>MDFQSSDRKQWFNLTCKSSDRPTFIELSECNISLGNLLDSLYRNFSTKYQLIFRKSTLYEISRYKLFYKFESVGNNNENSRLEITINKFNVGIGLSADVCKMPSKEQESFTDIDILTKSSQLIYPCPKNDIIVTNTGSLTTDSTIIITTPFTTESKDESTLSTAAERSASTNIHRLTINSQNYEVWNKGSTSHKDEESRTTSTTTISIGENATRVFNHGSETKKNEFFNTEKAIISTESDLNLKSHSNRSNITNAESKVINNEITKSEESQQSKLSLTTGSFDSNYVLTSEMSDKLMFLKHLEIKDYALLGLMVVAVAIMVVEIKSRRKISKRLRNFLFHV</sequence>
<dbReference type="Proteomes" id="UP000031668">
    <property type="component" value="Unassembled WGS sequence"/>
</dbReference>
<gene>
    <name evidence="2" type="ORF">RF11_14509</name>
</gene>
<dbReference type="AlphaFoldDB" id="A0A0C2NEI7"/>
<keyword evidence="1" id="KW-1133">Transmembrane helix</keyword>
<dbReference type="EMBL" id="JWZT01001225">
    <property type="protein sequence ID" value="KII72437.1"/>
    <property type="molecule type" value="Genomic_DNA"/>
</dbReference>
<comment type="caution">
    <text evidence="2">The sequence shown here is derived from an EMBL/GenBank/DDBJ whole genome shotgun (WGS) entry which is preliminary data.</text>
</comment>
<reference evidence="2 3" key="1">
    <citation type="journal article" date="2014" name="Genome Biol. Evol.">
        <title>The genome of the myxosporean Thelohanellus kitauei shows adaptations to nutrient acquisition within its fish host.</title>
        <authorList>
            <person name="Yang Y."/>
            <person name="Xiong J."/>
            <person name="Zhou Z."/>
            <person name="Huo F."/>
            <person name="Miao W."/>
            <person name="Ran C."/>
            <person name="Liu Y."/>
            <person name="Zhang J."/>
            <person name="Feng J."/>
            <person name="Wang M."/>
            <person name="Wang M."/>
            <person name="Wang L."/>
            <person name="Yao B."/>
        </authorList>
    </citation>
    <scope>NUCLEOTIDE SEQUENCE [LARGE SCALE GENOMIC DNA]</scope>
    <source>
        <strain evidence="2">Wuqing</strain>
    </source>
</reference>
<protein>
    <submittedName>
        <fullName evidence="2">Uncharacterized protein</fullName>
    </submittedName>
</protein>
<organism evidence="2 3">
    <name type="scientific">Thelohanellus kitauei</name>
    <name type="common">Myxosporean</name>
    <dbReference type="NCBI Taxonomy" id="669202"/>
    <lineage>
        <taxon>Eukaryota</taxon>
        <taxon>Metazoa</taxon>
        <taxon>Cnidaria</taxon>
        <taxon>Myxozoa</taxon>
        <taxon>Myxosporea</taxon>
        <taxon>Bivalvulida</taxon>
        <taxon>Platysporina</taxon>
        <taxon>Myxobolidae</taxon>
        <taxon>Thelohanellus</taxon>
    </lineage>
</organism>
<keyword evidence="3" id="KW-1185">Reference proteome</keyword>
<name>A0A0C2NEI7_THEKT</name>
<proteinExistence type="predicted"/>
<evidence type="ECO:0000256" key="1">
    <source>
        <dbReference type="SAM" id="Phobius"/>
    </source>
</evidence>
<keyword evidence="1" id="KW-0472">Membrane</keyword>
<keyword evidence="1" id="KW-0812">Transmembrane</keyword>
<feature type="transmembrane region" description="Helical" evidence="1">
    <location>
        <begin position="307"/>
        <end position="324"/>
    </location>
</feature>